<dbReference type="RefSeq" id="WP_025803067.1">
    <property type="nucleotide sequence ID" value="NZ_CP053842.1"/>
</dbReference>
<protein>
    <submittedName>
        <fullName evidence="3">Metal-dependent hydrolase</fullName>
    </submittedName>
</protein>
<dbReference type="InterPro" id="IPR011059">
    <property type="entry name" value="Metal-dep_hydrolase_composite"/>
</dbReference>
<gene>
    <name evidence="3" type="ORF">IMC76_01400</name>
</gene>
<evidence type="ECO:0000259" key="2">
    <source>
        <dbReference type="Pfam" id="PF01979"/>
    </source>
</evidence>
<dbReference type="PANTHER" id="PTHR43794:SF11">
    <property type="entry name" value="AMIDOHYDROLASE-RELATED DOMAIN-CONTAINING PROTEIN"/>
    <property type="match status" value="1"/>
</dbReference>
<feature type="domain" description="Amidohydrolase-related" evidence="2">
    <location>
        <begin position="55"/>
        <end position="400"/>
    </location>
</feature>
<keyword evidence="4" id="KW-1185">Reference proteome</keyword>
<reference evidence="3 4" key="1">
    <citation type="submission" date="2020-10" db="EMBL/GenBank/DDBJ databases">
        <title>Campylobacter and Helicobacter PacBio genomes.</title>
        <authorList>
            <person name="Lane C."/>
        </authorList>
    </citation>
    <scope>NUCLEOTIDE SEQUENCE [LARGE SCALE GENOMIC DNA]</scope>
    <source>
        <strain evidence="3 4">2016D-0077</strain>
    </source>
</reference>
<dbReference type="EMBL" id="CP063078">
    <property type="protein sequence ID" value="QOQ87504.1"/>
    <property type="molecule type" value="Genomic_DNA"/>
</dbReference>
<sequence>MKILKAKFILLCDKDFTILENCAIAFDEEIKEVGEFDKLSAKFQEAEILDYGSDIAMPCFINPHVHLEFSSNKTTLVYGDFIKWVNSIVKSRDNLSKEANESLIKNKIYEMMRSGISTIGEISSFGGEMEVCANSPLRVVFFNEILGASKDVVTQNWEKFKDRFKRSDELKSDKFIPAVSIHSPYSTHPNLTKKACEFARLNSLTVSTHFLESDYENRWIRDGKGEFKNWLKAFNPNPKPMYNVESFISNFKGIKTLFTHCVYLKEFELLDRNLHSITTCAFSNRLLSKKKLNLKKAIKSGVNLSLGTDGLSSNISLNFFDELRTNLLVHSDLNLQNLAKTLLLAATNGDALGLNLGEIKNGKIADIAVFEGFEVESKDEVALQLILQTNKVKEMFIKGKRWNF</sequence>
<dbReference type="InterPro" id="IPR050287">
    <property type="entry name" value="MTA/SAH_deaminase"/>
</dbReference>
<dbReference type="AlphaFoldDB" id="A0A7M1LHI0"/>
<evidence type="ECO:0000256" key="1">
    <source>
        <dbReference type="ARBA" id="ARBA00022801"/>
    </source>
</evidence>
<evidence type="ECO:0000313" key="4">
    <source>
        <dbReference type="Proteomes" id="UP000594749"/>
    </source>
</evidence>
<dbReference type="OrthoDB" id="9807210at2"/>
<evidence type="ECO:0000313" key="3">
    <source>
        <dbReference type="EMBL" id="QOQ87504.1"/>
    </source>
</evidence>
<dbReference type="InterPro" id="IPR032466">
    <property type="entry name" value="Metal_Hydrolase"/>
</dbReference>
<dbReference type="Gene3D" id="2.30.40.10">
    <property type="entry name" value="Urease, subunit C, domain 1"/>
    <property type="match status" value="1"/>
</dbReference>
<keyword evidence="1 3" id="KW-0378">Hydrolase</keyword>
<proteinExistence type="predicted"/>
<dbReference type="InterPro" id="IPR006680">
    <property type="entry name" value="Amidohydro-rel"/>
</dbReference>
<accession>A0A7M1LHI0</accession>
<dbReference type="SUPFAM" id="SSF51556">
    <property type="entry name" value="Metallo-dependent hydrolases"/>
    <property type="match status" value="1"/>
</dbReference>
<dbReference type="GO" id="GO:0016810">
    <property type="term" value="F:hydrolase activity, acting on carbon-nitrogen (but not peptide) bonds"/>
    <property type="evidence" value="ECO:0007669"/>
    <property type="project" value="InterPro"/>
</dbReference>
<dbReference type="NCBIfam" id="NF006269">
    <property type="entry name" value="PRK08418.1"/>
    <property type="match status" value="1"/>
</dbReference>
<name>A0A7M1LHI0_9BACT</name>
<dbReference type="Gene3D" id="3.20.20.140">
    <property type="entry name" value="Metal-dependent hydrolases"/>
    <property type="match status" value="1"/>
</dbReference>
<dbReference type="Proteomes" id="UP000594749">
    <property type="component" value="Chromosome"/>
</dbReference>
<dbReference type="Pfam" id="PF01979">
    <property type="entry name" value="Amidohydro_1"/>
    <property type="match status" value="1"/>
</dbReference>
<dbReference type="PANTHER" id="PTHR43794">
    <property type="entry name" value="AMINOHYDROLASE SSNA-RELATED"/>
    <property type="match status" value="1"/>
</dbReference>
<organism evidence="3 4">
    <name type="scientific">Campylobacter corcagiensis</name>
    <dbReference type="NCBI Taxonomy" id="1448857"/>
    <lineage>
        <taxon>Bacteria</taxon>
        <taxon>Pseudomonadati</taxon>
        <taxon>Campylobacterota</taxon>
        <taxon>Epsilonproteobacteria</taxon>
        <taxon>Campylobacterales</taxon>
        <taxon>Campylobacteraceae</taxon>
        <taxon>Campylobacter</taxon>
    </lineage>
</organism>
<dbReference type="SUPFAM" id="SSF51338">
    <property type="entry name" value="Composite domain of metallo-dependent hydrolases"/>
    <property type="match status" value="1"/>
</dbReference>